<protein>
    <recommendedName>
        <fullName evidence="6">FAD/NAD(P)-binding domain-containing protein</fullName>
    </recommendedName>
</protein>
<sequence>MLSTKKVVVIGGRYAGVAAAMRLNAGLGHQENVDLTLITKEDYFQHNLGSFRALVEPSFAEKLFIPYSKIFTSSNGKIVQGTVVAIHPNHVVLAGGSNVPFDYLVIATGSSYPSPSKSSKDARTESIAELQEIATAIKEAKSVLIVGGGPVGIEIAGEVATDYPEKKVTLVHASTTLMNGPYSDKFKARLLSTLQQRKVNVVLGEKVEGLKALFPDPTQKGWHVGETFVKTNKGREINADVILLATGNSLFNSHLVQSLSEDLIDAKGQLKVRPTLQLDNDAFPHIFAAGDVTNADMKLAYLAKPQAELAADNILKLIKSGPDAKLAAYKPSTSVLAVVSIGRNGGVAQLLGVWGDWVVKMLKSKDLFVKRYWADLGLAKEFPQ</sequence>
<keyword evidence="8" id="KW-1185">Reference proteome</keyword>
<organism evidence="7 8">
    <name type="scientific">Spizellomyces punctatus (strain DAOM BR117)</name>
    <dbReference type="NCBI Taxonomy" id="645134"/>
    <lineage>
        <taxon>Eukaryota</taxon>
        <taxon>Fungi</taxon>
        <taxon>Fungi incertae sedis</taxon>
        <taxon>Chytridiomycota</taxon>
        <taxon>Chytridiomycota incertae sedis</taxon>
        <taxon>Chytridiomycetes</taxon>
        <taxon>Spizellomycetales</taxon>
        <taxon>Spizellomycetaceae</taxon>
        <taxon>Spizellomyces</taxon>
    </lineage>
</organism>
<dbReference type="FunFam" id="3.50.50.100:FF:000006">
    <property type="entry name" value="apoptosis-inducing factor 2"/>
    <property type="match status" value="1"/>
</dbReference>
<evidence type="ECO:0000259" key="6">
    <source>
        <dbReference type="Pfam" id="PF07992"/>
    </source>
</evidence>
<dbReference type="OMA" id="WRSKYEK"/>
<dbReference type="eggNOG" id="KOG2495">
    <property type="taxonomic scope" value="Eukaryota"/>
</dbReference>
<dbReference type="AlphaFoldDB" id="A0A0L0HDG6"/>
<dbReference type="SUPFAM" id="SSF51905">
    <property type="entry name" value="FAD/NAD(P)-binding domain"/>
    <property type="match status" value="1"/>
</dbReference>
<reference evidence="7 8" key="1">
    <citation type="submission" date="2009-08" db="EMBL/GenBank/DDBJ databases">
        <title>The Genome Sequence of Spizellomyces punctatus strain DAOM BR117.</title>
        <authorList>
            <consortium name="The Broad Institute Genome Sequencing Platform"/>
            <person name="Russ C."/>
            <person name="Cuomo C."/>
            <person name="Shea T."/>
            <person name="Young S.K."/>
            <person name="Zeng Q."/>
            <person name="Koehrsen M."/>
            <person name="Haas B."/>
            <person name="Borodovsky M."/>
            <person name="Guigo R."/>
            <person name="Alvarado L."/>
            <person name="Berlin A."/>
            <person name="Bochicchio J."/>
            <person name="Borenstein D."/>
            <person name="Chapman S."/>
            <person name="Chen Z."/>
            <person name="Engels R."/>
            <person name="Freedman E."/>
            <person name="Gellesch M."/>
            <person name="Goldberg J."/>
            <person name="Griggs A."/>
            <person name="Gujja S."/>
            <person name="Heiman D."/>
            <person name="Hepburn T."/>
            <person name="Howarth C."/>
            <person name="Jen D."/>
            <person name="Larson L."/>
            <person name="Lewis B."/>
            <person name="Mehta T."/>
            <person name="Park D."/>
            <person name="Pearson M."/>
            <person name="Roberts A."/>
            <person name="Saif S."/>
            <person name="Shenoy N."/>
            <person name="Sisk P."/>
            <person name="Stolte C."/>
            <person name="Sykes S."/>
            <person name="Thomson T."/>
            <person name="Walk T."/>
            <person name="White J."/>
            <person name="Yandava C."/>
            <person name="Burger G."/>
            <person name="Gray M.W."/>
            <person name="Holland P.W.H."/>
            <person name="King N."/>
            <person name="Lang F.B.F."/>
            <person name="Roger A.J."/>
            <person name="Ruiz-Trillo I."/>
            <person name="Lander E."/>
            <person name="Nusbaum C."/>
        </authorList>
    </citation>
    <scope>NUCLEOTIDE SEQUENCE [LARGE SCALE GENOMIC DNA]</scope>
    <source>
        <strain evidence="7 8">DAOM BR117</strain>
    </source>
</reference>
<dbReference type="OrthoDB" id="202203at2759"/>
<proteinExistence type="inferred from homology"/>
<dbReference type="PANTHER" id="PTHR43735:SF3">
    <property type="entry name" value="FERROPTOSIS SUPPRESSOR PROTEIN 1"/>
    <property type="match status" value="1"/>
</dbReference>
<name>A0A0L0HDG6_SPIPD</name>
<dbReference type="PRINTS" id="PR00368">
    <property type="entry name" value="FADPNR"/>
</dbReference>
<evidence type="ECO:0000256" key="3">
    <source>
        <dbReference type="ARBA" id="ARBA00022827"/>
    </source>
</evidence>
<feature type="domain" description="FAD/NAD(P)-binding" evidence="6">
    <location>
        <begin position="5"/>
        <end position="307"/>
    </location>
</feature>
<dbReference type="Pfam" id="PF07992">
    <property type="entry name" value="Pyr_redox_2"/>
    <property type="match status" value="1"/>
</dbReference>
<dbReference type="VEuPathDB" id="FungiDB:SPPG_04911"/>
<evidence type="ECO:0000256" key="2">
    <source>
        <dbReference type="ARBA" id="ARBA00022630"/>
    </source>
</evidence>
<dbReference type="GeneID" id="27688336"/>
<dbReference type="PANTHER" id="PTHR43735">
    <property type="entry name" value="APOPTOSIS-INDUCING FACTOR 1"/>
    <property type="match status" value="1"/>
</dbReference>
<gene>
    <name evidence="7" type="ORF">SPPG_04911</name>
</gene>
<evidence type="ECO:0000313" key="8">
    <source>
        <dbReference type="Proteomes" id="UP000053201"/>
    </source>
</evidence>
<keyword evidence="2" id="KW-0285">Flavoprotein</keyword>
<keyword evidence="4" id="KW-0560">Oxidoreductase</keyword>
<dbReference type="GO" id="GO:0004174">
    <property type="term" value="F:electron-transferring-flavoprotein dehydrogenase activity"/>
    <property type="evidence" value="ECO:0007669"/>
    <property type="project" value="TreeGrafter"/>
</dbReference>
<dbReference type="Gene3D" id="3.50.50.100">
    <property type="match status" value="1"/>
</dbReference>
<dbReference type="GO" id="GO:0005737">
    <property type="term" value="C:cytoplasm"/>
    <property type="evidence" value="ECO:0007669"/>
    <property type="project" value="TreeGrafter"/>
</dbReference>
<evidence type="ECO:0000256" key="1">
    <source>
        <dbReference type="ARBA" id="ARBA00006442"/>
    </source>
</evidence>
<dbReference type="InterPro" id="IPR023753">
    <property type="entry name" value="FAD/NAD-binding_dom"/>
</dbReference>
<dbReference type="InterPro" id="IPR036188">
    <property type="entry name" value="FAD/NAD-bd_sf"/>
</dbReference>
<dbReference type="STRING" id="645134.A0A0L0HDG6"/>
<dbReference type="InParanoid" id="A0A0L0HDG6"/>
<evidence type="ECO:0000313" key="7">
    <source>
        <dbReference type="EMBL" id="KNC99520.1"/>
    </source>
</evidence>
<keyword evidence="3" id="KW-0274">FAD</keyword>
<comment type="function">
    <text evidence="5">Putative FAD-dependent oxidoreductase.</text>
</comment>
<dbReference type="GO" id="GO:0050660">
    <property type="term" value="F:flavin adenine dinucleotide binding"/>
    <property type="evidence" value="ECO:0007669"/>
    <property type="project" value="TreeGrafter"/>
</dbReference>
<dbReference type="RefSeq" id="XP_016607560.1">
    <property type="nucleotide sequence ID" value="XM_016753150.1"/>
</dbReference>
<dbReference type="EMBL" id="KQ257457">
    <property type="protein sequence ID" value="KNC99520.1"/>
    <property type="molecule type" value="Genomic_DNA"/>
</dbReference>
<dbReference type="PRINTS" id="PR00469">
    <property type="entry name" value="PNDRDTASEII"/>
</dbReference>
<evidence type="ECO:0000256" key="5">
    <source>
        <dbReference type="ARBA" id="ARBA00057036"/>
    </source>
</evidence>
<evidence type="ECO:0000256" key="4">
    <source>
        <dbReference type="ARBA" id="ARBA00023002"/>
    </source>
</evidence>
<comment type="similarity">
    <text evidence="1">Belongs to the FAD-dependent oxidoreductase family.</text>
</comment>
<accession>A0A0L0HDG6</accession>
<dbReference type="Proteomes" id="UP000053201">
    <property type="component" value="Unassembled WGS sequence"/>
</dbReference>